<proteinExistence type="predicted"/>
<feature type="domain" description="J" evidence="3">
    <location>
        <begin position="440"/>
        <end position="507"/>
    </location>
</feature>
<feature type="compositionally biased region" description="Low complexity" evidence="1">
    <location>
        <begin position="411"/>
        <end position="421"/>
    </location>
</feature>
<dbReference type="Pfam" id="PF14901">
    <property type="entry name" value="Jiv90"/>
    <property type="match status" value="1"/>
</dbReference>
<evidence type="ECO:0000256" key="2">
    <source>
        <dbReference type="SAM" id="Phobius"/>
    </source>
</evidence>
<feature type="compositionally biased region" description="Polar residues" evidence="1">
    <location>
        <begin position="97"/>
        <end position="106"/>
    </location>
</feature>
<dbReference type="InterPro" id="IPR018253">
    <property type="entry name" value="DnaJ_domain_CS"/>
</dbReference>
<dbReference type="CDD" id="cd06257">
    <property type="entry name" value="DnaJ"/>
    <property type="match status" value="1"/>
</dbReference>
<dbReference type="InterPro" id="IPR036869">
    <property type="entry name" value="J_dom_sf"/>
</dbReference>
<keyword evidence="5" id="KW-1185">Reference proteome</keyword>
<evidence type="ECO:0000256" key="1">
    <source>
        <dbReference type="SAM" id="MobiDB-lite"/>
    </source>
</evidence>
<feature type="transmembrane region" description="Helical" evidence="2">
    <location>
        <begin position="273"/>
        <end position="296"/>
    </location>
</feature>
<organism evidence="4 5">
    <name type="scientific">Dioscorea zingiberensis</name>
    <dbReference type="NCBI Taxonomy" id="325984"/>
    <lineage>
        <taxon>Eukaryota</taxon>
        <taxon>Viridiplantae</taxon>
        <taxon>Streptophyta</taxon>
        <taxon>Embryophyta</taxon>
        <taxon>Tracheophyta</taxon>
        <taxon>Spermatophyta</taxon>
        <taxon>Magnoliopsida</taxon>
        <taxon>Liliopsida</taxon>
        <taxon>Dioscoreales</taxon>
        <taxon>Dioscoreaceae</taxon>
        <taxon>Dioscorea</taxon>
    </lineage>
</organism>
<feature type="region of interest" description="Disordered" evidence="1">
    <location>
        <begin position="404"/>
        <end position="427"/>
    </location>
</feature>
<name>A0A9D5CN07_9LILI</name>
<feature type="region of interest" description="Disordered" evidence="1">
    <location>
        <begin position="1"/>
        <end position="106"/>
    </location>
</feature>
<protein>
    <recommendedName>
        <fullName evidence="3">J domain-containing protein</fullName>
    </recommendedName>
</protein>
<dbReference type="PROSITE" id="PS00636">
    <property type="entry name" value="DNAJ_1"/>
    <property type="match status" value="1"/>
</dbReference>
<dbReference type="Gene3D" id="1.10.287.110">
    <property type="entry name" value="DnaJ domain"/>
    <property type="match status" value="1"/>
</dbReference>
<feature type="transmembrane region" description="Helical" evidence="2">
    <location>
        <begin position="218"/>
        <end position="240"/>
    </location>
</feature>
<gene>
    <name evidence="4" type="ORF">J5N97_018396</name>
</gene>
<evidence type="ECO:0000313" key="4">
    <source>
        <dbReference type="EMBL" id="KAJ0976431.1"/>
    </source>
</evidence>
<sequence length="729" mass="81253">MARKGNRAKNGFDHHKSNKKYSVLESVDVTLTEKEEKLSHDRVEDAEDLPKGEQNFRSNNGVGKKDNTGNMGSGNKNKQRPSSVPSNDQLNDRIPSPSASDDMTNEVSDAADSGLLSDASQLRGDGASTLGSKRKLSNSTRGIFDGTTLHNVMALFSSSNTVLGRSLGSFILFISKAVNGWMERQKPWINSLTAAIHNACDYMHVQVKHLSPIIRLRVLQFAKVMFLLLMVWLDCSIRGLDSLLRLGTTSFFTVLWCTILSITAMVGIVKMLIIVVFAVLVGIFVGFALAVLLIALCSAIILWLYGSVWTTGFVVLLGGITFALSHERIALLIATLYSMYCARSYVGWIGLLFGLNLSFISSDILVHILKNNINEHGSNTYGNQAGQNQGRAGHFYGEYMHGSSTDDAFPSRSSSDPSTSESENELTSENEVIRLLNCNDHYSALGFARYENVDISILKREYKKKAMLVHPDKNMGNEKAAEAFKKLQNAYEVLLDSLKRKTYDDELRREEILNYFRRFQATSQMNGRHNFSGSGFTHFEAEADGPHGESRRIACKKCNDFHLWTCVERSKSQARWCQECKDFHQAKDGDGWVEQSFHPLLFGLLQKMEAPCAYVCADSRIYDATEWFVCQGMRCPANAHKPSFHVNTSVMSKHNSTKGTSSHRGGGPMPATMDETMTEEQFFEWFQNAVQTGMFEGNANTSNESSSPKSGSSSNKSNLKKKRKGKKQW</sequence>
<evidence type="ECO:0000259" key="3">
    <source>
        <dbReference type="PROSITE" id="PS50076"/>
    </source>
</evidence>
<dbReference type="PROSITE" id="PS50076">
    <property type="entry name" value="DNAJ_2"/>
    <property type="match status" value="1"/>
</dbReference>
<dbReference type="InterPro" id="IPR032843">
    <property type="entry name" value="Jiv"/>
</dbReference>
<feature type="region of interest" description="Disordered" evidence="1">
    <location>
        <begin position="651"/>
        <end position="673"/>
    </location>
</feature>
<evidence type="ECO:0000313" key="5">
    <source>
        <dbReference type="Proteomes" id="UP001085076"/>
    </source>
</evidence>
<dbReference type="SMART" id="SM00271">
    <property type="entry name" value="DnaJ"/>
    <property type="match status" value="1"/>
</dbReference>
<dbReference type="Pfam" id="PF00226">
    <property type="entry name" value="DnaJ"/>
    <property type="match status" value="1"/>
</dbReference>
<dbReference type="EMBL" id="JAGGNH010000004">
    <property type="protein sequence ID" value="KAJ0976431.1"/>
    <property type="molecule type" value="Genomic_DNA"/>
</dbReference>
<accession>A0A9D5CN07</accession>
<dbReference type="InterPro" id="IPR001623">
    <property type="entry name" value="DnaJ_domain"/>
</dbReference>
<reference evidence="4" key="2">
    <citation type="journal article" date="2022" name="Hortic Res">
        <title>The genome of Dioscorea zingiberensis sheds light on the biosynthesis, origin and evolution of the medicinally important diosgenin saponins.</title>
        <authorList>
            <person name="Li Y."/>
            <person name="Tan C."/>
            <person name="Li Z."/>
            <person name="Guo J."/>
            <person name="Li S."/>
            <person name="Chen X."/>
            <person name="Wang C."/>
            <person name="Dai X."/>
            <person name="Yang H."/>
            <person name="Song W."/>
            <person name="Hou L."/>
            <person name="Xu J."/>
            <person name="Tong Z."/>
            <person name="Xu A."/>
            <person name="Yuan X."/>
            <person name="Wang W."/>
            <person name="Yang Q."/>
            <person name="Chen L."/>
            <person name="Sun Z."/>
            <person name="Wang K."/>
            <person name="Pan B."/>
            <person name="Chen J."/>
            <person name="Bao Y."/>
            <person name="Liu F."/>
            <person name="Qi X."/>
            <person name="Gang D.R."/>
            <person name="Wen J."/>
            <person name="Li J."/>
        </authorList>
    </citation>
    <scope>NUCLEOTIDE SEQUENCE</scope>
    <source>
        <strain evidence="4">Dzin_1.0</strain>
    </source>
</reference>
<dbReference type="PRINTS" id="PR00625">
    <property type="entry name" value="JDOMAIN"/>
</dbReference>
<feature type="compositionally biased region" description="Polar residues" evidence="1">
    <location>
        <begin position="68"/>
        <end position="89"/>
    </location>
</feature>
<dbReference type="OrthoDB" id="1507364at2759"/>
<dbReference type="GO" id="GO:0005783">
    <property type="term" value="C:endoplasmic reticulum"/>
    <property type="evidence" value="ECO:0007669"/>
    <property type="project" value="UniProtKB-ARBA"/>
</dbReference>
<comment type="caution">
    <text evidence="4">The sequence shown here is derived from an EMBL/GenBank/DDBJ whole genome shotgun (WGS) entry which is preliminary data.</text>
</comment>
<feature type="compositionally biased region" description="Basic residues" evidence="1">
    <location>
        <begin position="718"/>
        <end position="729"/>
    </location>
</feature>
<reference evidence="4" key="1">
    <citation type="submission" date="2021-03" db="EMBL/GenBank/DDBJ databases">
        <authorList>
            <person name="Li Z."/>
            <person name="Yang C."/>
        </authorList>
    </citation>
    <scope>NUCLEOTIDE SEQUENCE</scope>
    <source>
        <strain evidence="4">Dzin_1.0</strain>
        <tissue evidence="4">Leaf</tissue>
    </source>
</reference>
<dbReference type="SUPFAM" id="SSF46565">
    <property type="entry name" value="Chaperone J-domain"/>
    <property type="match status" value="1"/>
</dbReference>
<keyword evidence="2" id="KW-1133">Transmembrane helix</keyword>
<dbReference type="PANTHER" id="PTHR45270:SF4">
    <property type="entry name" value="CHAPERONE DNAJ-DOMAIN SUPERFAMILY PROTEIN"/>
    <property type="match status" value="1"/>
</dbReference>
<keyword evidence="2" id="KW-0472">Membrane</keyword>
<feature type="transmembrane region" description="Helical" evidence="2">
    <location>
        <begin position="246"/>
        <end position="266"/>
    </location>
</feature>
<dbReference type="AlphaFoldDB" id="A0A9D5CN07"/>
<dbReference type="PANTHER" id="PTHR45270">
    <property type="entry name" value="OS03G0832900 PROTEIN"/>
    <property type="match status" value="1"/>
</dbReference>
<feature type="compositionally biased region" description="Basic and acidic residues" evidence="1">
    <location>
        <begin position="31"/>
        <end position="51"/>
    </location>
</feature>
<feature type="compositionally biased region" description="Polar residues" evidence="1">
    <location>
        <begin position="651"/>
        <end position="663"/>
    </location>
</feature>
<dbReference type="Proteomes" id="UP001085076">
    <property type="component" value="Miscellaneous, Linkage group lg04"/>
</dbReference>
<feature type="region of interest" description="Disordered" evidence="1">
    <location>
        <begin position="696"/>
        <end position="729"/>
    </location>
</feature>
<feature type="transmembrane region" description="Helical" evidence="2">
    <location>
        <begin position="302"/>
        <end position="324"/>
    </location>
</feature>
<keyword evidence="2" id="KW-0812">Transmembrane</keyword>
<feature type="compositionally biased region" description="Low complexity" evidence="1">
    <location>
        <begin position="702"/>
        <end position="717"/>
    </location>
</feature>